<gene>
    <name evidence="2" type="ORF">PUN28_006749</name>
</gene>
<keyword evidence="3" id="KW-1185">Reference proteome</keyword>
<feature type="region of interest" description="Disordered" evidence="1">
    <location>
        <begin position="1"/>
        <end position="24"/>
    </location>
</feature>
<evidence type="ECO:0000256" key="1">
    <source>
        <dbReference type="SAM" id="MobiDB-lite"/>
    </source>
</evidence>
<feature type="region of interest" description="Disordered" evidence="1">
    <location>
        <begin position="53"/>
        <end position="74"/>
    </location>
</feature>
<evidence type="ECO:0000313" key="2">
    <source>
        <dbReference type="EMBL" id="KAL0121448.1"/>
    </source>
</evidence>
<dbReference type="AlphaFoldDB" id="A0AAW2G185"/>
<comment type="caution">
    <text evidence="2">The sequence shown here is derived from an EMBL/GenBank/DDBJ whole genome shotgun (WGS) entry which is preliminary data.</text>
</comment>
<name>A0AAW2G185_9HYME</name>
<reference evidence="2 3" key="1">
    <citation type="submission" date="2023-03" db="EMBL/GenBank/DDBJ databases">
        <title>High recombination rates correlate with genetic variation in Cardiocondyla obscurior ants.</title>
        <authorList>
            <person name="Errbii M."/>
        </authorList>
    </citation>
    <scope>NUCLEOTIDE SEQUENCE [LARGE SCALE GENOMIC DNA]</scope>
    <source>
        <strain evidence="2">Alpha-2009</strain>
        <tissue evidence="2">Whole body</tissue>
    </source>
</reference>
<evidence type="ECO:0000313" key="3">
    <source>
        <dbReference type="Proteomes" id="UP001430953"/>
    </source>
</evidence>
<organism evidence="2 3">
    <name type="scientific">Cardiocondyla obscurior</name>
    <dbReference type="NCBI Taxonomy" id="286306"/>
    <lineage>
        <taxon>Eukaryota</taxon>
        <taxon>Metazoa</taxon>
        <taxon>Ecdysozoa</taxon>
        <taxon>Arthropoda</taxon>
        <taxon>Hexapoda</taxon>
        <taxon>Insecta</taxon>
        <taxon>Pterygota</taxon>
        <taxon>Neoptera</taxon>
        <taxon>Endopterygota</taxon>
        <taxon>Hymenoptera</taxon>
        <taxon>Apocrita</taxon>
        <taxon>Aculeata</taxon>
        <taxon>Formicoidea</taxon>
        <taxon>Formicidae</taxon>
        <taxon>Myrmicinae</taxon>
        <taxon>Cardiocondyla</taxon>
    </lineage>
</organism>
<dbReference type="Proteomes" id="UP001430953">
    <property type="component" value="Unassembled WGS sequence"/>
</dbReference>
<protein>
    <submittedName>
        <fullName evidence="2">Uncharacterized protein</fullName>
    </submittedName>
</protein>
<sequence length="125" mass="14104">MKRTKEVREEEKHKERTTERKTLVGDEERPFALCYRSSGRGTRTTATTRWWRQKSEPVNPHRGGRVTAAASTTAVAAAADGGEGTMTSSTVREHLWISAVESLTSYHHRTTAEPRGVQVEPKRKR</sequence>
<accession>A0AAW2G185</accession>
<dbReference type="EMBL" id="JADYXP020000006">
    <property type="protein sequence ID" value="KAL0121448.1"/>
    <property type="molecule type" value="Genomic_DNA"/>
</dbReference>
<proteinExistence type="predicted"/>